<evidence type="ECO:0000313" key="2">
    <source>
        <dbReference type="Proteomes" id="UP000256794"/>
    </source>
</evidence>
<dbReference type="EMBL" id="QUMX01000017">
    <property type="protein sequence ID" value="REG46043.1"/>
    <property type="molecule type" value="Genomic_DNA"/>
</dbReference>
<dbReference type="AlphaFoldDB" id="A0AAQ0KL99"/>
<gene>
    <name evidence="1" type="ORF">ATH84_101763</name>
</gene>
<dbReference type="RefSeq" id="WP_147307289.1">
    <property type="nucleotide sequence ID" value="NZ_CP035287.1"/>
</dbReference>
<comment type="caution">
    <text evidence="1">The sequence shown here is derived from an EMBL/GenBank/DDBJ whole genome shotgun (WGS) entry which is preliminary data.</text>
</comment>
<name>A0AAQ0KL99_PARVE</name>
<accession>A0AAQ0KL99</accession>
<reference evidence="1 2" key="1">
    <citation type="submission" date="2018-08" db="EMBL/GenBank/DDBJ databases">
        <title>Genomic Encyclopedia of Archaeal and Bacterial Type Strains, Phase II (KMG-II): from individual species to whole genera.</title>
        <authorList>
            <person name="Goeker M."/>
        </authorList>
    </citation>
    <scope>NUCLEOTIDE SEQUENCE [LARGE SCALE GENOMIC DNA]</scope>
    <source>
        <strain evidence="1 2">DSM 582</strain>
    </source>
</reference>
<organism evidence="1 2">
    <name type="scientific">Paracoccus versutus</name>
    <name type="common">Thiobacillus versutus</name>
    <dbReference type="NCBI Taxonomy" id="34007"/>
    <lineage>
        <taxon>Bacteria</taxon>
        <taxon>Pseudomonadati</taxon>
        <taxon>Pseudomonadota</taxon>
        <taxon>Alphaproteobacteria</taxon>
        <taxon>Rhodobacterales</taxon>
        <taxon>Paracoccaceae</taxon>
        <taxon>Paracoccus</taxon>
    </lineage>
</organism>
<proteinExistence type="predicted"/>
<dbReference type="Proteomes" id="UP000256794">
    <property type="component" value="Unassembled WGS sequence"/>
</dbReference>
<protein>
    <submittedName>
        <fullName evidence="1">Uncharacterized protein</fullName>
    </submittedName>
</protein>
<evidence type="ECO:0000313" key="1">
    <source>
        <dbReference type="EMBL" id="REG46043.1"/>
    </source>
</evidence>
<keyword evidence="2" id="KW-1185">Reference proteome</keyword>
<sequence>MAKGKKPPNQFLLSDIDPLSFLEVIEAYAAGATVEPDSPFQQMTAISFARVAEGAVYQHRANLPNGRVGEYTLRAQKLMENALAEACFSGGVHWTLAHVKSVSANEAESVRANLDLHDEEVRRNAARQCALILKEIAEAARRKGVKGRPPAASGDDKLALWDSMLLRDAVALVAPGKEGDRDAISEQIPTVARTYLRLGQLPWRGETLQDCVDIHSDRVRRRLDGLPKTTKDFRGFSIKRREQ</sequence>